<dbReference type="RefSeq" id="WP_181043827.1">
    <property type="nucleotide sequence ID" value="NZ_CP154825.1"/>
</dbReference>
<keyword evidence="3" id="KW-1185">Reference proteome</keyword>
<organism evidence="2 3">
    <name type="scientific">Actinokineospora auranticolor</name>
    <dbReference type="NCBI Taxonomy" id="155976"/>
    <lineage>
        <taxon>Bacteria</taxon>
        <taxon>Bacillati</taxon>
        <taxon>Actinomycetota</taxon>
        <taxon>Actinomycetes</taxon>
        <taxon>Pseudonocardiales</taxon>
        <taxon>Pseudonocardiaceae</taxon>
        <taxon>Actinokineospora</taxon>
    </lineage>
</organism>
<protein>
    <submittedName>
        <fullName evidence="2">Uncharacterized protein</fullName>
    </submittedName>
</protein>
<dbReference type="Proteomes" id="UP000239203">
    <property type="component" value="Unassembled WGS sequence"/>
</dbReference>
<feature type="compositionally biased region" description="Acidic residues" evidence="1">
    <location>
        <begin position="52"/>
        <end position="61"/>
    </location>
</feature>
<evidence type="ECO:0000313" key="3">
    <source>
        <dbReference type="Proteomes" id="UP000239203"/>
    </source>
</evidence>
<accession>A0A2S6GEY2</accession>
<feature type="compositionally biased region" description="Low complexity" evidence="1">
    <location>
        <begin position="42"/>
        <end position="51"/>
    </location>
</feature>
<sequence length="61" mass="6663">MTSADDGPPPTEADDHLLRSLNELMDRARELDERIREHRARTAGTSASAAESSDDESLPQA</sequence>
<reference evidence="2 3" key="1">
    <citation type="submission" date="2018-02" db="EMBL/GenBank/DDBJ databases">
        <title>Genomic Encyclopedia of Archaeal and Bacterial Type Strains, Phase II (KMG-II): from individual species to whole genera.</title>
        <authorList>
            <person name="Goeker M."/>
        </authorList>
    </citation>
    <scope>NUCLEOTIDE SEQUENCE [LARGE SCALE GENOMIC DNA]</scope>
    <source>
        <strain evidence="2 3">YU 961-1</strain>
    </source>
</reference>
<gene>
    <name evidence="2" type="ORF">CLV40_12439</name>
</gene>
<evidence type="ECO:0000256" key="1">
    <source>
        <dbReference type="SAM" id="MobiDB-lite"/>
    </source>
</evidence>
<feature type="region of interest" description="Disordered" evidence="1">
    <location>
        <begin position="33"/>
        <end position="61"/>
    </location>
</feature>
<dbReference type="EMBL" id="PTIX01000024">
    <property type="protein sequence ID" value="PPK63795.1"/>
    <property type="molecule type" value="Genomic_DNA"/>
</dbReference>
<name>A0A2S6GEY2_9PSEU</name>
<evidence type="ECO:0000313" key="2">
    <source>
        <dbReference type="EMBL" id="PPK63795.1"/>
    </source>
</evidence>
<comment type="caution">
    <text evidence="2">The sequence shown here is derived from an EMBL/GenBank/DDBJ whole genome shotgun (WGS) entry which is preliminary data.</text>
</comment>
<dbReference type="AlphaFoldDB" id="A0A2S6GEY2"/>
<proteinExistence type="predicted"/>